<dbReference type="InterPro" id="IPR008271">
    <property type="entry name" value="Ser/Thr_kinase_AS"/>
</dbReference>
<proteinExistence type="inferred from homology"/>
<protein>
    <recommendedName>
        <fullName evidence="5">Protein kinase domain-containing protein</fullName>
    </recommendedName>
</protein>
<evidence type="ECO:0000313" key="7">
    <source>
        <dbReference type="Proteomes" id="UP000692954"/>
    </source>
</evidence>
<evidence type="ECO:0000256" key="3">
    <source>
        <dbReference type="PROSITE-ProRule" id="PRU10141"/>
    </source>
</evidence>
<reference evidence="6" key="1">
    <citation type="submission" date="2021-01" db="EMBL/GenBank/DDBJ databases">
        <authorList>
            <consortium name="Genoscope - CEA"/>
            <person name="William W."/>
        </authorList>
    </citation>
    <scope>NUCLEOTIDE SEQUENCE</scope>
</reference>
<dbReference type="GO" id="GO:0005737">
    <property type="term" value="C:cytoplasm"/>
    <property type="evidence" value="ECO:0007669"/>
    <property type="project" value="TreeGrafter"/>
</dbReference>
<dbReference type="AlphaFoldDB" id="A0A8S1RKY5"/>
<dbReference type="InterPro" id="IPR017441">
    <property type="entry name" value="Protein_kinase_ATP_BS"/>
</dbReference>
<dbReference type="PROSITE" id="PS50011">
    <property type="entry name" value="PROTEIN_KINASE_DOM"/>
    <property type="match status" value="1"/>
</dbReference>
<keyword evidence="4" id="KW-0808">Transferase</keyword>
<feature type="domain" description="Protein kinase" evidence="5">
    <location>
        <begin position="106"/>
        <end position="374"/>
    </location>
</feature>
<keyword evidence="7" id="KW-1185">Reference proteome</keyword>
<keyword evidence="1 3" id="KW-0547">Nucleotide-binding</keyword>
<evidence type="ECO:0000259" key="5">
    <source>
        <dbReference type="PROSITE" id="PS50011"/>
    </source>
</evidence>
<dbReference type="Pfam" id="PF00069">
    <property type="entry name" value="Pkinase"/>
    <property type="match status" value="1"/>
</dbReference>
<dbReference type="EMBL" id="CAJJDN010000176">
    <property type="protein sequence ID" value="CAD8127405.1"/>
    <property type="molecule type" value="Genomic_DNA"/>
</dbReference>
<feature type="binding site" evidence="3">
    <location>
        <position position="144"/>
    </location>
    <ligand>
        <name>ATP</name>
        <dbReference type="ChEBI" id="CHEBI:30616"/>
    </ligand>
</feature>
<dbReference type="InterPro" id="IPR000719">
    <property type="entry name" value="Prot_kinase_dom"/>
</dbReference>
<dbReference type="PANTHER" id="PTHR44167">
    <property type="entry name" value="OVARIAN-SPECIFIC SERINE/THREONINE-PROTEIN KINASE LOK-RELATED"/>
    <property type="match status" value="1"/>
</dbReference>
<dbReference type="GO" id="GO:0004674">
    <property type="term" value="F:protein serine/threonine kinase activity"/>
    <property type="evidence" value="ECO:0007669"/>
    <property type="project" value="UniProtKB-KW"/>
</dbReference>
<evidence type="ECO:0000256" key="2">
    <source>
        <dbReference type="ARBA" id="ARBA00022840"/>
    </source>
</evidence>
<keyword evidence="4" id="KW-0418">Kinase</keyword>
<keyword evidence="4" id="KW-0723">Serine/threonine-protein kinase</keyword>
<evidence type="ECO:0000313" key="6">
    <source>
        <dbReference type="EMBL" id="CAD8127405.1"/>
    </source>
</evidence>
<sequence>MRTSAYSFIGVRKHFWKEVLYNIQLYEDCIEMTEIKSKQPKYILPLKLSTVIEIMGQVSKNNRNFSGFQFRYKDSTKLMNGRSQDIATFIDMVSNQITFLNITMFYQAIEIIGRGSSSSVSVLIDIFSQVQYAVKSIGKEYIMKNDKLKVNISLLQILFENEVKILQELTKYNQHNYFVHLYRVFESQTSYYLILNLMKGKSLTAFYNKIKKQSDSKIFSPDIIRSIMKRLLSGVSLLHYHQIIHRDLKPDNLLFLEPNNVETLTIADFGLATYSNVEKYSYPICGTKGYMAPEITNYKEGQIKYDQQIDIYSIGVIFNWLYLYTNPRLTGDIDKHNPKLQKLDSITLNLLNNLLRANPKERLSAQTALDHPYFQNDDVTKKTFQSQYGFVTPFIILGKC</sequence>
<comment type="similarity">
    <text evidence="4">Belongs to the protein kinase superfamily.</text>
</comment>
<name>A0A8S1RKY5_9CILI</name>
<evidence type="ECO:0000256" key="1">
    <source>
        <dbReference type="ARBA" id="ARBA00022741"/>
    </source>
</evidence>
<keyword evidence="2 3" id="KW-0067">ATP-binding</keyword>
<evidence type="ECO:0000256" key="4">
    <source>
        <dbReference type="RuleBase" id="RU000304"/>
    </source>
</evidence>
<dbReference type="GO" id="GO:0044773">
    <property type="term" value="P:mitotic DNA damage checkpoint signaling"/>
    <property type="evidence" value="ECO:0007669"/>
    <property type="project" value="TreeGrafter"/>
</dbReference>
<organism evidence="6 7">
    <name type="scientific">Paramecium sonneborni</name>
    <dbReference type="NCBI Taxonomy" id="65129"/>
    <lineage>
        <taxon>Eukaryota</taxon>
        <taxon>Sar</taxon>
        <taxon>Alveolata</taxon>
        <taxon>Ciliophora</taxon>
        <taxon>Intramacronucleata</taxon>
        <taxon>Oligohymenophorea</taxon>
        <taxon>Peniculida</taxon>
        <taxon>Parameciidae</taxon>
        <taxon>Paramecium</taxon>
    </lineage>
</organism>
<dbReference type="Proteomes" id="UP000692954">
    <property type="component" value="Unassembled WGS sequence"/>
</dbReference>
<dbReference type="SMART" id="SM00220">
    <property type="entry name" value="S_TKc"/>
    <property type="match status" value="1"/>
</dbReference>
<dbReference type="GO" id="GO:0005634">
    <property type="term" value="C:nucleus"/>
    <property type="evidence" value="ECO:0007669"/>
    <property type="project" value="TreeGrafter"/>
</dbReference>
<gene>
    <name evidence="6" type="ORF">PSON_ATCC_30995.1.T1760054</name>
</gene>
<dbReference type="PROSITE" id="PS00107">
    <property type="entry name" value="PROTEIN_KINASE_ATP"/>
    <property type="match status" value="1"/>
</dbReference>
<dbReference type="PROSITE" id="PS00108">
    <property type="entry name" value="PROTEIN_KINASE_ST"/>
    <property type="match status" value="1"/>
</dbReference>
<accession>A0A8S1RKY5</accession>
<comment type="caution">
    <text evidence="6">The sequence shown here is derived from an EMBL/GenBank/DDBJ whole genome shotgun (WGS) entry which is preliminary data.</text>
</comment>
<dbReference type="PANTHER" id="PTHR44167:SF18">
    <property type="entry name" value="PROTEIN KINASE DOMAIN-CONTAINING PROTEIN"/>
    <property type="match status" value="1"/>
</dbReference>
<dbReference type="GO" id="GO:0005524">
    <property type="term" value="F:ATP binding"/>
    <property type="evidence" value="ECO:0007669"/>
    <property type="project" value="UniProtKB-UniRule"/>
</dbReference>